<evidence type="ECO:0000313" key="3">
    <source>
        <dbReference type="Proteomes" id="UP000217257"/>
    </source>
</evidence>
<name>A0A250IXZ6_9BACT</name>
<reference evidence="2 3" key="1">
    <citation type="submission" date="2017-06" db="EMBL/GenBank/DDBJ databases">
        <title>Sequencing and comparative analysis of myxobacterial genomes.</title>
        <authorList>
            <person name="Rupp O."/>
            <person name="Goesmann A."/>
            <person name="Sogaard-Andersen L."/>
        </authorList>
    </citation>
    <scope>NUCLEOTIDE SEQUENCE [LARGE SCALE GENOMIC DNA]</scope>
    <source>
        <strain evidence="2 3">DSM 52655</strain>
    </source>
</reference>
<evidence type="ECO:0000313" key="2">
    <source>
        <dbReference type="EMBL" id="ATB36153.1"/>
    </source>
</evidence>
<sequence>MASAILVTSTAISSVAHAEQLNITFQGTIDPMFGIEGNYHYGVMTANCGYKHISEQCNGTVASGPSYGAWFDGPINPYKFGSETYFQIPHSQNYRIKVTGNNWGARHLWQMEPNNTVHGATITPADSDLNQSHYQMRNWIFSPYVQYPNIYGLTHHEWYSSVSFVNGIPFLAPGATTVWGLGWISSADGGNTWAMNPINYNAPSNSNRMVLIPEPWNSSLPNFYGFSHPSNIVKEGIYYYAFMTNVGQKSNGKQTLGVSLIRTSNLASSSGWQYWNGSGWTTVNQGTYQGNSGPQQPYIFWESTNACSHLYAHNVRKHASSGKWIVLGAAYCTDVDANGNILGKAVYSWINSLANPALLDKTAAGQSRSPQVIPAVGNYIPFNAYYSFFDVSGSQNVGDNFEVVNDTPLFTAINPAKNTILHQFLNISYTP</sequence>
<protein>
    <recommendedName>
        <fullName evidence="4">DUF4185 domain-containing protein</fullName>
    </recommendedName>
</protein>
<dbReference type="EMBL" id="CP022098">
    <property type="protein sequence ID" value="ATB36153.1"/>
    <property type="molecule type" value="Genomic_DNA"/>
</dbReference>
<feature type="chain" id="PRO_5012083611" description="DUF4185 domain-containing protein" evidence="1">
    <location>
        <begin position="19"/>
        <end position="431"/>
    </location>
</feature>
<evidence type="ECO:0008006" key="4">
    <source>
        <dbReference type="Google" id="ProtNLM"/>
    </source>
</evidence>
<keyword evidence="1" id="KW-0732">Signal</keyword>
<organism evidence="2 3">
    <name type="scientific">Cystobacter fuscus</name>
    <dbReference type="NCBI Taxonomy" id="43"/>
    <lineage>
        <taxon>Bacteria</taxon>
        <taxon>Pseudomonadati</taxon>
        <taxon>Myxococcota</taxon>
        <taxon>Myxococcia</taxon>
        <taxon>Myxococcales</taxon>
        <taxon>Cystobacterineae</taxon>
        <taxon>Archangiaceae</taxon>
        <taxon>Cystobacter</taxon>
    </lineage>
</organism>
<dbReference type="Proteomes" id="UP000217257">
    <property type="component" value="Chromosome"/>
</dbReference>
<gene>
    <name evidence="2" type="ORF">CYFUS_001567</name>
</gene>
<dbReference type="RefSeq" id="WP_157758312.1">
    <property type="nucleotide sequence ID" value="NZ_CP022098.1"/>
</dbReference>
<feature type="signal peptide" evidence="1">
    <location>
        <begin position="1"/>
        <end position="18"/>
    </location>
</feature>
<dbReference type="AlphaFoldDB" id="A0A250IXZ6"/>
<evidence type="ECO:0000256" key="1">
    <source>
        <dbReference type="SAM" id="SignalP"/>
    </source>
</evidence>
<accession>A0A250IXZ6</accession>
<dbReference type="KEGG" id="cfus:CYFUS_001567"/>
<proteinExistence type="predicted"/>